<organism evidence="4 5">
    <name type="scientific">Paraburkholderia dinghuensis</name>
    <dbReference type="NCBI Taxonomy" id="2305225"/>
    <lineage>
        <taxon>Bacteria</taxon>
        <taxon>Pseudomonadati</taxon>
        <taxon>Pseudomonadota</taxon>
        <taxon>Betaproteobacteria</taxon>
        <taxon>Burkholderiales</taxon>
        <taxon>Burkholderiaceae</taxon>
        <taxon>Paraburkholderia</taxon>
    </lineage>
</organism>
<sequence>MSQTGSGIDGKFFRSALGSFATGVTIVTTHDSEGGDVGLTANSFNSVSLDPPMVLWSLAKTSGSMPAFMANDHFAVHVLAADQQPLSDQFARRGTNKFAGLEMERGVGNVPLLDGCSARFQCRTAFRYEGGDHVIFVGEVQAFDHFDHPPLVFHGGKYAKMMPRAAADANSGEEVESSFRKDFLGYLLGLASIQLHNPVKACCAQRGISEPVYYVLTLLMARPDLTAGQVNDLLALTGEGLTPALAQQLVDSGWVEPGDGSREARLKLTPQGCQLAIEIFAVAKAAEGAATRLLDFEELTLLKRLLKQVIRGSLATGTESASSPQ</sequence>
<accession>A0A3N6N367</accession>
<dbReference type="Gene3D" id="2.30.110.10">
    <property type="entry name" value="Electron Transport, Fmn-binding Protein, Chain A"/>
    <property type="match status" value="1"/>
</dbReference>
<dbReference type="InterPro" id="IPR002563">
    <property type="entry name" value="Flavin_Rdtase-like_dom"/>
</dbReference>
<dbReference type="SUPFAM" id="SSF50475">
    <property type="entry name" value="FMN-binding split barrel"/>
    <property type="match status" value="1"/>
</dbReference>
<proteinExistence type="inferred from homology"/>
<comment type="caution">
    <text evidence="4">The sequence shown here is derived from an EMBL/GenBank/DDBJ whole genome shotgun (WGS) entry which is preliminary data.</text>
</comment>
<reference evidence="4 5" key="1">
    <citation type="submission" date="2018-11" db="EMBL/GenBank/DDBJ databases">
        <title>Paraburkholderia sp. DHOA04, isolated from soil.</title>
        <authorList>
            <person name="Gao Z.-H."/>
            <person name="Qiu L.-H."/>
            <person name="Fu J.-C."/>
        </authorList>
    </citation>
    <scope>NUCLEOTIDE SEQUENCE [LARGE SCALE GENOMIC DNA]</scope>
    <source>
        <strain evidence="4 5">DHOA04</strain>
    </source>
</reference>
<dbReference type="InterPro" id="IPR036390">
    <property type="entry name" value="WH_DNA-bd_sf"/>
</dbReference>
<evidence type="ECO:0000259" key="3">
    <source>
        <dbReference type="SMART" id="SM00903"/>
    </source>
</evidence>
<dbReference type="PANTHER" id="PTHR30466:SF11">
    <property type="entry name" value="FLAVIN-DEPENDENT MONOOXYGENASE, REDUCTASE SUBUNIT HSAB"/>
    <property type="match status" value="1"/>
</dbReference>
<dbReference type="InterPro" id="IPR050268">
    <property type="entry name" value="NADH-dep_flavin_reductase"/>
</dbReference>
<dbReference type="GO" id="GO:0010181">
    <property type="term" value="F:FMN binding"/>
    <property type="evidence" value="ECO:0007669"/>
    <property type="project" value="InterPro"/>
</dbReference>
<dbReference type="InterPro" id="IPR036388">
    <property type="entry name" value="WH-like_DNA-bd_sf"/>
</dbReference>
<keyword evidence="5" id="KW-1185">Reference proteome</keyword>
<protein>
    <submittedName>
        <fullName evidence="4">Flavin reductase</fullName>
    </submittedName>
</protein>
<dbReference type="SUPFAM" id="SSF46785">
    <property type="entry name" value="Winged helix' DNA-binding domain"/>
    <property type="match status" value="1"/>
</dbReference>
<keyword evidence="2" id="KW-0560">Oxidoreductase</keyword>
<dbReference type="Pfam" id="PF01613">
    <property type="entry name" value="Flavin_Reduct"/>
    <property type="match status" value="1"/>
</dbReference>
<evidence type="ECO:0000256" key="1">
    <source>
        <dbReference type="ARBA" id="ARBA00008898"/>
    </source>
</evidence>
<gene>
    <name evidence="4" type="ORF">D1Y85_16765</name>
</gene>
<evidence type="ECO:0000313" key="4">
    <source>
        <dbReference type="EMBL" id="RQH05051.1"/>
    </source>
</evidence>
<dbReference type="AlphaFoldDB" id="A0A3N6N367"/>
<dbReference type="InterPro" id="IPR012349">
    <property type="entry name" value="Split_barrel_FMN-bd"/>
</dbReference>
<evidence type="ECO:0000256" key="2">
    <source>
        <dbReference type="ARBA" id="ARBA00023002"/>
    </source>
</evidence>
<dbReference type="EMBL" id="RQIS01000011">
    <property type="protein sequence ID" value="RQH05051.1"/>
    <property type="molecule type" value="Genomic_DNA"/>
</dbReference>
<dbReference type="Gene3D" id="1.10.10.10">
    <property type="entry name" value="Winged helix-like DNA-binding domain superfamily/Winged helix DNA-binding domain"/>
    <property type="match status" value="1"/>
</dbReference>
<dbReference type="Proteomes" id="UP000272778">
    <property type="component" value="Unassembled WGS sequence"/>
</dbReference>
<feature type="domain" description="Flavin reductase like" evidence="3">
    <location>
        <begin position="17"/>
        <end position="160"/>
    </location>
</feature>
<dbReference type="RefSeq" id="WP_124152185.1">
    <property type="nucleotide sequence ID" value="NZ_RQIS01000011.1"/>
</dbReference>
<dbReference type="PANTHER" id="PTHR30466">
    <property type="entry name" value="FLAVIN REDUCTASE"/>
    <property type="match status" value="1"/>
</dbReference>
<name>A0A3N6N367_9BURK</name>
<dbReference type="OrthoDB" id="9792858at2"/>
<evidence type="ECO:0000313" key="5">
    <source>
        <dbReference type="Proteomes" id="UP000272778"/>
    </source>
</evidence>
<comment type="similarity">
    <text evidence="1">Belongs to the non-flavoprotein flavin reductase family.</text>
</comment>
<dbReference type="SMART" id="SM00903">
    <property type="entry name" value="Flavin_Reduct"/>
    <property type="match status" value="1"/>
</dbReference>
<dbReference type="GO" id="GO:0042602">
    <property type="term" value="F:riboflavin reductase (NADPH) activity"/>
    <property type="evidence" value="ECO:0007669"/>
    <property type="project" value="TreeGrafter"/>
</dbReference>